<reference evidence="3 4" key="1">
    <citation type="submission" date="2016-10" db="EMBL/GenBank/DDBJ databases">
        <title>The genome of Paramicrosporidium saccamoebae is the missing link in understanding Cryptomycota and Microsporidia evolution.</title>
        <authorList>
            <person name="Quandt C.A."/>
            <person name="Beaudet D."/>
            <person name="Corsaro D."/>
            <person name="Michel R."/>
            <person name="Corradi N."/>
            <person name="James T."/>
        </authorList>
    </citation>
    <scope>NUCLEOTIDE SEQUENCE [LARGE SCALE GENOMIC DNA]</scope>
    <source>
        <strain evidence="3 4">KSL3</strain>
    </source>
</reference>
<keyword evidence="2" id="KW-0732">Signal</keyword>
<sequence length="126" mass="13268">MRVLSLSLLSFLLLSSYVAAIGSSESVSEIGSSNETLDMVNFDQSSSSPRTTPSRASSPQVPSPRTTPSRASSPRAPSPSPAPSSHTPPPLTRRAKAPRRPIIGSASPKTDKPGLCGRPVNRRLSF</sequence>
<protein>
    <submittedName>
        <fullName evidence="3">Uncharacterized protein</fullName>
    </submittedName>
</protein>
<dbReference type="Proteomes" id="UP000240830">
    <property type="component" value="Unassembled WGS sequence"/>
</dbReference>
<feature type="signal peptide" evidence="2">
    <location>
        <begin position="1"/>
        <end position="20"/>
    </location>
</feature>
<name>A0A2H9TQ50_9FUNG</name>
<evidence type="ECO:0000313" key="4">
    <source>
        <dbReference type="Proteomes" id="UP000240830"/>
    </source>
</evidence>
<accession>A0A2H9TQ50</accession>
<keyword evidence="4" id="KW-1185">Reference proteome</keyword>
<feature type="compositionally biased region" description="Low complexity" evidence="1">
    <location>
        <begin position="45"/>
        <end position="75"/>
    </location>
</feature>
<comment type="caution">
    <text evidence="3">The sequence shown here is derived from an EMBL/GenBank/DDBJ whole genome shotgun (WGS) entry which is preliminary data.</text>
</comment>
<dbReference type="EMBL" id="MTSL01000035">
    <property type="protein sequence ID" value="PJF19862.1"/>
    <property type="molecule type" value="Genomic_DNA"/>
</dbReference>
<evidence type="ECO:0000256" key="2">
    <source>
        <dbReference type="SAM" id="SignalP"/>
    </source>
</evidence>
<evidence type="ECO:0000313" key="3">
    <source>
        <dbReference type="EMBL" id="PJF19862.1"/>
    </source>
</evidence>
<evidence type="ECO:0000256" key="1">
    <source>
        <dbReference type="SAM" id="MobiDB-lite"/>
    </source>
</evidence>
<feature type="chain" id="PRO_5014165048" evidence="2">
    <location>
        <begin position="21"/>
        <end position="126"/>
    </location>
</feature>
<dbReference type="AlphaFoldDB" id="A0A2H9TQ50"/>
<organism evidence="3 4">
    <name type="scientific">Paramicrosporidium saccamoebae</name>
    <dbReference type="NCBI Taxonomy" id="1246581"/>
    <lineage>
        <taxon>Eukaryota</taxon>
        <taxon>Fungi</taxon>
        <taxon>Fungi incertae sedis</taxon>
        <taxon>Cryptomycota</taxon>
        <taxon>Cryptomycota incertae sedis</taxon>
        <taxon>Paramicrosporidium</taxon>
    </lineage>
</organism>
<gene>
    <name evidence="3" type="ORF">PSACC_00327</name>
</gene>
<feature type="region of interest" description="Disordered" evidence="1">
    <location>
        <begin position="39"/>
        <end position="126"/>
    </location>
</feature>
<feature type="compositionally biased region" description="Pro residues" evidence="1">
    <location>
        <begin position="76"/>
        <end position="91"/>
    </location>
</feature>
<proteinExistence type="predicted"/>